<evidence type="ECO:0000256" key="3">
    <source>
        <dbReference type="ARBA" id="ARBA00022782"/>
    </source>
</evidence>
<evidence type="ECO:0000256" key="5">
    <source>
        <dbReference type="SAM" id="Coils"/>
    </source>
</evidence>
<reference evidence="6" key="1">
    <citation type="journal article" date="2020" name="bioRxiv">
        <title>Hybrid origin of Populus tomentosa Carr. identified through genome sequencing and phylogenomic analysis.</title>
        <authorList>
            <person name="An X."/>
            <person name="Gao K."/>
            <person name="Chen Z."/>
            <person name="Li J."/>
            <person name="Yang X."/>
            <person name="Yang X."/>
            <person name="Zhou J."/>
            <person name="Guo T."/>
            <person name="Zhao T."/>
            <person name="Huang S."/>
            <person name="Miao D."/>
            <person name="Khan W.U."/>
            <person name="Rao P."/>
            <person name="Ye M."/>
            <person name="Lei B."/>
            <person name="Liao W."/>
            <person name="Wang J."/>
            <person name="Ji L."/>
            <person name="Li Y."/>
            <person name="Guo B."/>
            <person name="Mustafa N.S."/>
            <person name="Li S."/>
            <person name="Yun Q."/>
            <person name="Keller S.R."/>
            <person name="Mao J."/>
            <person name="Zhang R."/>
            <person name="Strauss S.H."/>
        </authorList>
    </citation>
    <scope>NUCLEOTIDE SEQUENCE</scope>
    <source>
        <strain evidence="6">GM15</strain>
        <tissue evidence="6">Leaf</tissue>
    </source>
</reference>
<organism evidence="6 7">
    <name type="scientific">Populus tomentosa</name>
    <name type="common">Chinese white poplar</name>
    <dbReference type="NCBI Taxonomy" id="118781"/>
    <lineage>
        <taxon>Eukaryota</taxon>
        <taxon>Viridiplantae</taxon>
        <taxon>Streptophyta</taxon>
        <taxon>Embryophyta</taxon>
        <taxon>Tracheophyta</taxon>
        <taxon>Spermatophyta</taxon>
        <taxon>Magnoliopsida</taxon>
        <taxon>eudicotyledons</taxon>
        <taxon>Gunneridae</taxon>
        <taxon>Pentapetalae</taxon>
        <taxon>rosids</taxon>
        <taxon>fabids</taxon>
        <taxon>Malpighiales</taxon>
        <taxon>Salicaceae</taxon>
        <taxon>Saliceae</taxon>
        <taxon>Populus</taxon>
    </lineage>
</organism>
<sequence>MEDAMDDLKLVDIKKESLHKCLDQLHAQASSILSFTLEWKDLEAHCESSKAFFLRKMEELALLEKKNVEMLKVVEEREEKFEIKAKKYEECISEVQNKEKQLGLVKNWIQECDLELKTRREELNMVRQEVEDCNVVLSVKKEELRLVQTQIESKERNLGSLEKLLEQHCREIFEKDEKLGTLQKSVEERLKELEFNEKEVERVRKLIANCDRDLEFKQKELRNVRNLINDCNKELSSKEMDLKMLQVRSSAKFVSKKDELYGIKKSIECSKELDLKKEELDRTKELIQECVKELDSEERELSLIKKSIGESSKDFDSRQNHLGSISVLIDEYTEELEAKEKQHDAVKKSINVRSAELKSKETELRSIEDSIKELSAKLHQKEEKLDSARQHVKHCARKIESKEEELNKIKGRMNTYDKELESREREFHAIQLSIEYRSEELKGKERQLKSVQLSIRECEKELKAMKEQKNSIQKLILECSEKLQSKEKNLILARQSLRECCDDLELKKVQLDSIQRSSHELNKKSEEKEKHLNSLEKTLDERLKIFGVKEMQFEERVNEIELKEQQLHLMQQSVEKYRKEVELKEQQLGLALWAHCFGYFVSSAGSNILSTHVRVDQTENVINPKHASTSTFQFNATTSERSSPVVNVCVSEHDLMHHGVSAEPAKVVLDIVQNWKKGVAGFDASVNRDNVVLLEQLMKVSPKISPQVKEAATKLAVLWEKNIRLETEDSMEVLMFLLFLAVYGLVSCFRRDRILRLVRVVAQQKQAPEIFKALGFADKDLAPAFIENLIEEKQYVAAARFSLAFELVSRYPPEVILGKGVDAMNGASVSEGRNNSNEAQACIFYRILVLSSRKAIDKAISALSSILELVADYKYESKYVTEDIIRSISYLEKKREGWTRSLQAPNSVDQPQPQGRNYQTACISCPADQPASAPVVRPQLLNPNLWNQLQQQDMRFRSDFPVDIPGVRNQSAFAPIMQPHLHNSNFLDQEQLQNNNKRPRIDLLADRPQVTQDVAAYGGATQFFTATNHFGASDVNAQQSNIAGRHNWYPTWQQR</sequence>
<feature type="coiled-coil region" evidence="5">
    <location>
        <begin position="137"/>
        <end position="234"/>
    </location>
</feature>
<keyword evidence="2" id="KW-0217">Developmental protein</keyword>
<name>A0A8X7ZU37_POPTO</name>
<dbReference type="GO" id="GO:0009908">
    <property type="term" value="P:flower development"/>
    <property type="evidence" value="ECO:0007669"/>
    <property type="project" value="UniProtKB-KW"/>
</dbReference>
<feature type="coiled-coil region" evidence="5">
    <location>
        <begin position="518"/>
        <end position="587"/>
    </location>
</feature>
<dbReference type="Pfam" id="PF07899">
    <property type="entry name" value="Frigida"/>
    <property type="match status" value="1"/>
</dbReference>
<keyword evidence="5" id="KW-0175">Coiled coil</keyword>
<keyword evidence="7" id="KW-1185">Reference proteome</keyword>
<keyword evidence="3" id="KW-0221">Differentiation</keyword>
<dbReference type="Proteomes" id="UP000886885">
    <property type="component" value="Chromosome 5A"/>
</dbReference>
<evidence type="ECO:0000256" key="4">
    <source>
        <dbReference type="ARBA" id="ARBA00023089"/>
    </source>
</evidence>
<evidence type="ECO:0000313" key="6">
    <source>
        <dbReference type="EMBL" id="KAG6775155.1"/>
    </source>
</evidence>
<dbReference type="PANTHER" id="PTHR31791">
    <property type="entry name" value="FRIGIDA-LIKE PROTEIN 3-RELATED"/>
    <property type="match status" value="1"/>
</dbReference>
<proteinExistence type="inferred from homology"/>
<dbReference type="AlphaFoldDB" id="A0A8X7ZU37"/>
<keyword evidence="4" id="KW-0287">Flowering</keyword>
<dbReference type="InterPro" id="IPR012474">
    <property type="entry name" value="Frigida"/>
</dbReference>
<protein>
    <recommendedName>
        <fullName evidence="8">FRIGIDA-like protein</fullName>
    </recommendedName>
</protein>
<comment type="caution">
    <text evidence="6">The sequence shown here is derived from an EMBL/GenBank/DDBJ whole genome shotgun (WGS) entry which is preliminary data.</text>
</comment>
<evidence type="ECO:0000256" key="1">
    <source>
        <dbReference type="ARBA" id="ARBA00008956"/>
    </source>
</evidence>
<evidence type="ECO:0000256" key="2">
    <source>
        <dbReference type="ARBA" id="ARBA00022473"/>
    </source>
</evidence>
<dbReference type="EMBL" id="JAAWWB010000009">
    <property type="protein sequence ID" value="KAG6775155.1"/>
    <property type="molecule type" value="Genomic_DNA"/>
</dbReference>
<feature type="coiled-coil region" evidence="5">
    <location>
        <begin position="273"/>
        <end position="478"/>
    </location>
</feature>
<accession>A0A8X7ZU37</accession>
<evidence type="ECO:0008006" key="8">
    <source>
        <dbReference type="Google" id="ProtNLM"/>
    </source>
</evidence>
<gene>
    <name evidence="6" type="ORF">POTOM_018586</name>
</gene>
<dbReference type="GO" id="GO:0030154">
    <property type="term" value="P:cell differentiation"/>
    <property type="evidence" value="ECO:0007669"/>
    <property type="project" value="UniProtKB-KW"/>
</dbReference>
<comment type="similarity">
    <text evidence="1">Belongs to the Frigida family.</text>
</comment>
<dbReference type="OrthoDB" id="837511at2759"/>
<evidence type="ECO:0000313" key="7">
    <source>
        <dbReference type="Proteomes" id="UP000886885"/>
    </source>
</evidence>
<dbReference type="PANTHER" id="PTHR31791:SF37">
    <property type="entry name" value="A_TM021B04.7 PROTEIN"/>
    <property type="match status" value="1"/>
</dbReference>